<dbReference type="Gene3D" id="3.40.605.10">
    <property type="entry name" value="Aldehyde Dehydrogenase, Chain A, domain 1"/>
    <property type="match status" value="1"/>
</dbReference>
<evidence type="ECO:0000259" key="3">
    <source>
        <dbReference type="Pfam" id="PF00171"/>
    </source>
</evidence>
<dbReference type="PANTHER" id="PTHR43353">
    <property type="entry name" value="SUCCINATE-SEMIALDEHYDE DEHYDROGENASE, MITOCHONDRIAL"/>
    <property type="match status" value="1"/>
</dbReference>
<feature type="domain" description="Aldehyde dehydrogenase" evidence="3">
    <location>
        <begin position="18"/>
        <end position="474"/>
    </location>
</feature>
<dbReference type="AlphaFoldDB" id="A0A7K1RER1"/>
<comment type="caution">
    <text evidence="4">The sequence shown here is derived from an EMBL/GenBank/DDBJ whole genome shotgun (WGS) entry which is preliminary data.</text>
</comment>
<protein>
    <submittedName>
        <fullName evidence="4">Aldehyde dehydrogenase family protein</fullName>
    </submittedName>
</protein>
<dbReference type="InterPro" id="IPR015590">
    <property type="entry name" value="Aldehyde_DH_dom"/>
</dbReference>
<evidence type="ECO:0000313" key="5">
    <source>
        <dbReference type="Proteomes" id="UP000440716"/>
    </source>
</evidence>
<proteinExistence type="inferred from homology"/>
<dbReference type="Gene3D" id="3.40.309.10">
    <property type="entry name" value="Aldehyde Dehydrogenase, Chain A, domain 2"/>
    <property type="match status" value="1"/>
</dbReference>
<name>A0A7K1RER1_AGRVI</name>
<dbReference type="InterPro" id="IPR016160">
    <property type="entry name" value="Ald_DH_CS_CYS"/>
</dbReference>
<dbReference type="InterPro" id="IPR016161">
    <property type="entry name" value="Ald_DH/histidinol_DH"/>
</dbReference>
<dbReference type="Proteomes" id="UP000440716">
    <property type="component" value="Unassembled WGS sequence"/>
</dbReference>
<keyword evidence="2" id="KW-0560">Oxidoreductase</keyword>
<dbReference type="InterPro" id="IPR016163">
    <property type="entry name" value="Ald_DH_C"/>
</dbReference>
<evidence type="ECO:0000256" key="1">
    <source>
        <dbReference type="ARBA" id="ARBA00009986"/>
    </source>
</evidence>
<dbReference type="GO" id="GO:0004777">
    <property type="term" value="F:succinate-semialdehyde dehydrogenase (NAD+) activity"/>
    <property type="evidence" value="ECO:0007669"/>
    <property type="project" value="TreeGrafter"/>
</dbReference>
<comment type="similarity">
    <text evidence="1">Belongs to the aldehyde dehydrogenase family.</text>
</comment>
<organism evidence="4 5">
    <name type="scientific">Agrobacterium vitis</name>
    <name type="common">Rhizobium vitis</name>
    <dbReference type="NCBI Taxonomy" id="373"/>
    <lineage>
        <taxon>Bacteria</taxon>
        <taxon>Pseudomonadati</taxon>
        <taxon>Pseudomonadota</taxon>
        <taxon>Alphaproteobacteria</taxon>
        <taxon>Hyphomicrobiales</taxon>
        <taxon>Rhizobiaceae</taxon>
        <taxon>Rhizobium/Agrobacterium group</taxon>
        <taxon>Agrobacterium</taxon>
    </lineage>
</organism>
<dbReference type="GO" id="GO:0009450">
    <property type="term" value="P:gamma-aminobutyric acid catabolic process"/>
    <property type="evidence" value="ECO:0007669"/>
    <property type="project" value="TreeGrafter"/>
</dbReference>
<dbReference type="RefSeq" id="WP_156591102.1">
    <property type="nucleotide sequence ID" value="NZ_WPHU01000004.1"/>
</dbReference>
<dbReference type="PANTHER" id="PTHR43353:SF5">
    <property type="entry name" value="SUCCINATE-SEMIALDEHYDE DEHYDROGENASE, MITOCHONDRIAL"/>
    <property type="match status" value="1"/>
</dbReference>
<dbReference type="Pfam" id="PF00171">
    <property type="entry name" value="Aldedh"/>
    <property type="match status" value="1"/>
</dbReference>
<dbReference type="EMBL" id="WPHU01000004">
    <property type="protein sequence ID" value="MVA56492.1"/>
    <property type="molecule type" value="Genomic_DNA"/>
</dbReference>
<accession>A0A7K1RER1</accession>
<reference evidence="4 5" key="1">
    <citation type="submission" date="2019-12" db="EMBL/GenBank/DDBJ databases">
        <title>Whole-genome sequencing of Allorhizobium vitis.</title>
        <authorList>
            <person name="Gan H.M."/>
            <person name="Szegedi E."/>
            <person name="Burr T."/>
            <person name="Savka M.A."/>
        </authorList>
    </citation>
    <scope>NUCLEOTIDE SEQUENCE [LARGE SCALE GENOMIC DNA]</scope>
    <source>
        <strain evidence="4 5">CG415</strain>
    </source>
</reference>
<gene>
    <name evidence="4" type="ORF">GOZ88_10245</name>
</gene>
<dbReference type="InterPro" id="IPR016162">
    <property type="entry name" value="Ald_DH_N"/>
</dbReference>
<evidence type="ECO:0000313" key="4">
    <source>
        <dbReference type="EMBL" id="MVA56492.1"/>
    </source>
</evidence>
<evidence type="ECO:0000256" key="2">
    <source>
        <dbReference type="ARBA" id="ARBA00023002"/>
    </source>
</evidence>
<dbReference type="FunFam" id="3.40.605.10:FF:000007">
    <property type="entry name" value="NAD/NADP-dependent betaine aldehyde dehydrogenase"/>
    <property type="match status" value="1"/>
</dbReference>
<dbReference type="InterPro" id="IPR050740">
    <property type="entry name" value="Aldehyde_DH_Superfamily"/>
</dbReference>
<dbReference type="SUPFAM" id="SSF53720">
    <property type="entry name" value="ALDH-like"/>
    <property type="match status" value="1"/>
</dbReference>
<dbReference type="PROSITE" id="PS00070">
    <property type="entry name" value="ALDEHYDE_DEHYDR_CYS"/>
    <property type="match status" value="1"/>
</dbReference>
<sequence length="486" mass="51427">MDRKLYIDGRWCDGLAGQTAVIHDPATGEPVGTSSIATASDVDIAVLAAARVFPAWAGMHADKRAQIMHRAADLIEQRIDEIADMLTREQGKPLPDSKKEIAFGVEVIRYYAEEGRRVHGSLRPAARGDIRNIVNSHPVGVVAGIIPWNYPVDLYAWKVAPVLAAGCVLIAKPPHETPLAIGMVVQCFADAGLPSGVLNDIPGTGPEVGAALSAHPGIHMITATASVPAGQSIMRAAAGNLKRLSLELGGQCPFLVLDDADPVEAAAAAARRSFSNMGQICIAVNRIIVGKAIHARFIEALVEETAKIKLGHGVEPGVLYGPVLNESVRTRVTRHMEDAVARGGKLLTGGTVPKGKAYDKGFFFQPAIVDQVPEGALATTEETFGPLAAVQVVSDDREAIRIANALPFGLAAYVFSGDLERGWSVAEKIEAGAVGVNVNDTSDLQAPFGGWKMSGLGRELGPEGLHAFLEKKHIKLRLRAGLHDPA</sequence>